<dbReference type="PROSITE" id="PS00681">
    <property type="entry name" value="CHAPERONINS_CPN10"/>
    <property type="match status" value="2"/>
</dbReference>
<dbReference type="FunFam" id="2.30.33.40:FF:000001">
    <property type="entry name" value="10 kDa chaperonin"/>
    <property type="match status" value="1"/>
</dbReference>
<dbReference type="GO" id="GO:0009507">
    <property type="term" value="C:chloroplast"/>
    <property type="evidence" value="ECO:0007669"/>
    <property type="project" value="TreeGrafter"/>
</dbReference>
<dbReference type="GO" id="GO:0005524">
    <property type="term" value="F:ATP binding"/>
    <property type="evidence" value="ECO:0007669"/>
    <property type="project" value="InterPro"/>
</dbReference>
<evidence type="ECO:0000256" key="5">
    <source>
        <dbReference type="ARBA" id="ARBA00079398"/>
    </source>
</evidence>
<dbReference type="SMART" id="SM00883">
    <property type="entry name" value="Cpn10"/>
    <property type="match status" value="2"/>
</dbReference>
<keyword evidence="2 6" id="KW-0143">Chaperone</keyword>
<evidence type="ECO:0000256" key="4">
    <source>
        <dbReference type="ARBA" id="ARBA00073031"/>
    </source>
</evidence>
<dbReference type="InterPro" id="IPR020818">
    <property type="entry name" value="Chaperonin_GroES"/>
</dbReference>
<comment type="similarity">
    <text evidence="1 6">Belongs to the GroES chaperonin family.</text>
</comment>
<organism evidence="7">
    <name type="scientific">Opuntia streptacantha</name>
    <name type="common">Prickly pear cactus</name>
    <name type="synonym">Opuntia cardona</name>
    <dbReference type="NCBI Taxonomy" id="393608"/>
    <lineage>
        <taxon>Eukaryota</taxon>
        <taxon>Viridiplantae</taxon>
        <taxon>Streptophyta</taxon>
        <taxon>Embryophyta</taxon>
        <taxon>Tracheophyta</taxon>
        <taxon>Spermatophyta</taxon>
        <taxon>Magnoliopsida</taxon>
        <taxon>eudicotyledons</taxon>
        <taxon>Gunneridae</taxon>
        <taxon>Pentapetalae</taxon>
        <taxon>Caryophyllales</taxon>
        <taxon>Cactineae</taxon>
        <taxon>Cactaceae</taxon>
        <taxon>Opuntioideae</taxon>
        <taxon>Opuntia</taxon>
    </lineage>
</organism>
<dbReference type="InterPro" id="IPR011032">
    <property type="entry name" value="GroES-like_sf"/>
</dbReference>
<dbReference type="InterPro" id="IPR018369">
    <property type="entry name" value="Chaprnonin_Cpn10_CS"/>
</dbReference>
<dbReference type="PRINTS" id="PR00297">
    <property type="entry name" value="CHAPERONIN10"/>
</dbReference>
<dbReference type="PANTHER" id="PTHR10772">
    <property type="entry name" value="10 KDA HEAT SHOCK PROTEIN"/>
    <property type="match status" value="1"/>
</dbReference>
<dbReference type="NCBIfam" id="NF001531">
    <property type="entry name" value="PRK00364.2-2"/>
    <property type="match status" value="2"/>
</dbReference>
<dbReference type="GO" id="GO:0046914">
    <property type="term" value="F:transition metal ion binding"/>
    <property type="evidence" value="ECO:0007669"/>
    <property type="project" value="InterPro"/>
</dbReference>
<name>A0A7C8Z974_OPUST</name>
<evidence type="ECO:0000256" key="6">
    <source>
        <dbReference type="RuleBase" id="RU003479"/>
    </source>
</evidence>
<dbReference type="HAMAP" id="MF_00580">
    <property type="entry name" value="CH10"/>
    <property type="match status" value="2"/>
</dbReference>
<dbReference type="FunFam" id="2.30.33.40:FF:000005">
    <property type="entry name" value="20 kDa chaperonin, chloroplastic"/>
    <property type="match status" value="1"/>
</dbReference>
<evidence type="ECO:0000313" key="7">
    <source>
        <dbReference type="EMBL" id="MBA4636731.1"/>
    </source>
</evidence>
<dbReference type="PIRSF" id="PIRSF038157">
    <property type="entry name" value="Chaperonin_21_chloroplast"/>
    <property type="match status" value="1"/>
</dbReference>
<evidence type="ECO:0000256" key="3">
    <source>
        <dbReference type="ARBA" id="ARBA00031971"/>
    </source>
</evidence>
<dbReference type="Pfam" id="PF00166">
    <property type="entry name" value="Cpn10"/>
    <property type="match status" value="2"/>
</dbReference>
<sequence>MAAAQLTTATVSGRCLPLFEGLKPSTVKIAGFVPLRQGLSQRSFRPLVVKAATVVAPKYTSIKPLADRVLLKIKEAEEKSSGGILLPTTAQAKPQSGEVVAVGEGKTVGKNKIEISIKPGAQVVYSKYAGTELEFNGSSHLLLKEDDIVGILESDDIKDLKPLNERILIKVAEAEEQTAGGLLLTEAAKEKPSIGTVVAVGPGPLDAEGKRKPLSISAGDTVMYSKYAGNEFKGKDGSEYIALRASDVMAVLS</sequence>
<evidence type="ECO:0000256" key="1">
    <source>
        <dbReference type="ARBA" id="ARBA00006975"/>
    </source>
</evidence>
<dbReference type="InterPro" id="IPR017416">
    <property type="entry name" value="Cpn20"/>
</dbReference>
<dbReference type="InterPro" id="IPR037124">
    <property type="entry name" value="Chaperonin_GroES_sf"/>
</dbReference>
<dbReference type="SUPFAM" id="SSF50129">
    <property type="entry name" value="GroES-like"/>
    <property type="match status" value="2"/>
</dbReference>
<dbReference type="CDD" id="cd00320">
    <property type="entry name" value="cpn10"/>
    <property type="match status" value="2"/>
</dbReference>
<proteinExistence type="inferred from homology"/>
<dbReference type="GO" id="GO:0044183">
    <property type="term" value="F:protein folding chaperone"/>
    <property type="evidence" value="ECO:0007669"/>
    <property type="project" value="InterPro"/>
</dbReference>
<reference evidence="7" key="2">
    <citation type="submission" date="2020-07" db="EMBL/GenBank/DDBJ databases">
        <authorList>
            <person name="Vera ALvarez R."/>
            <person name="Arias-Moreno D.M."/>
            <person name="Jimenez-Jacinto V."/>
            <person name="Jimenez-Bremont J.F."/>
            <person name="Swaminathan K."/>
            <person name="Moose S.P."/>
            <person name="Guerrero-Gonzalez M.L."/>
            <person name="Marino-Ramirez L."/>
            <person name="Landsman D."/>
            <person name="Rodriguez-Kessler M."/>
            <person name="Delgado-Sanchez P."/>
        </authorList>
    </citation>
    <scope>NUCLEOTIDE SEQUENCE</scope>
    <source>
        <tissue evidence="7">Cladode</tissue>
    </source>
</reference>
<reference evidence="7" key="1">
    <citation type="journal article" date="2013" name="J. Plant Res.">
        <title>Effect of fungi and light on seed germination of three Opuntia species from semiarid lands of central Mexico.</title>
        <authorList>
            <person name="Delgado-Sanchez P."/>
            <person name="Jimenez-Bremont J.F."/>
            <person name="Guerrero-Gonzalez Mde L."/>
            <person name="Flores J."/>
        </authorList>
    </citation>
    <scope>NUCLEOTIDE SEQUENCE</scope>
    <source>
        <tissue evidence="7">Cladode</tissue>
    </source>
</reference>
<dbReference type="PANTHER" id="PTHR10772:SF63">
    <property type="entry name" value="20 KDA CHAPERONIN, CHLOROPLASTIC"/>
    <property type="match status" value="1"/>
</dbReference>
<dbReference type="GO" id="GO:0005739">
    <property type="term" value="C:mitochondrion"/>
    <property type="evidence" value="ECO:0007669"/>
    <property type="project" value="TreeGrafter"/>
</dbReference>
<dbReference type="GO" id="GO:0051087">
    <property type="term" value="F:protein-folding chaperone binding"/>
    <property type="evidence" value="ECO:0007669"/>
    <property type="project" value="TreeGrafter"/>
</dbReference>
<dbReference type="EMBL" id="GISG01101624">
    <property type="protein sequence ID" value="MBA4636731.1"/>
    <property type="molecule type" value="Transcribed_RNA"/>
</dbReference>
<dbReference type="GO" id="GO:0051082">
    <property type="term" value="F:unfolded protein binding"/>
    <property type="evidence" value="ECO:0007669"/>
    <property type="project" value="TreeGrafter"/>
</dbReference>
<protein>
    <recommendedName>
        <fullName evidence="4">20 kDa chaperonin, chloroplastic</fullName>
    </recommendedName>
    <alternativeName>
        <fullName evidence="3">Chaperonin 10</fullName>
    </alternativeName>
    <alternativeName>
        <fullName evidence="5">Protein Cpn21</fullName>
    </alternativeName>
</protein>
<accession>A0A7C8Z974</accession>
<evidence type="ECO:0000256" key="2">
    <source>
        <dbReference type="ARBA" id="ARBA00023186"/>
    </source>
</evidence>
<dbReference type="AlphaFoldDB" id="A0A7C8Z974"/>
<dbReference type="Gene3D" id="2.30.33.40">
    <property type="entry name" value="GroES chaperonin"/>
    <property type="match status" value="2"/>
</dbReference>